<dbReference type="Pfam" id="PF01873">
    <property type="entry name" value="eIF-5_eIF-2B"/>
    <property type="match status" value="1"/>
</dbReference>
<proteinExistence type="inferred from homology"/>
<evidence type="ECO:0000256" key="6">
    <source>
        <dbReference type="SAM" id="MobiDB-lite"/>
    </source>
</evidence>
<feature type="region of interest" description="Disordered" evidence="6">
    <location>
        <begin position="208"/>
        <end position="267"/>
    </location>
</feature>
<dbReference type="AlphaFoldDB" id="A0A9N8E188"/>
<feature type="compositionally biased region" description="Acidic residues" evidence="6">
    <location>
        <begin position="235"/>
        <end position="250"/>
    </location>
</feature>
<evidence type="ECO:0000259" key="7">
    <source>
        <dbReference type="SMART" id="SM00653"/>
    </source>
</evidence>
<dbReference type="Gene3D" id="3.30.30.170">
    <property type="match status" value="1"/>
</dbReference>
<evidence type="ECO:0000313" key="8">
    <source>
        <dbReference type="EMBL" id="CAB9512613.1"/>
    </source>
</evidence>
<comment type="caution">
    <text evidence="8">The sequence shown here is derived from an EMBL/GenBank/DDBJ whole genome shotgun (WGS) entry which is preliminary data.</text>
</comment>
<dbReference type="SUPFAM" id="SSF75689">
    <property type="entry name" value="Zinc-binding domain of translation initiation factor 2 beta"/>
    <property type="match status" value="1"/>
</dbReference>
<gene>
    <name evidence="8" type="ORF">SEMRO_545_G163930.1</name>
</gene>
<dbReference type="SMART" id="SM00653">
    <property type="entry name" value="eIF2B_5"/>
    <property type="match status" value="1"/>
</dbReference>
<dbReference type="OrthoDB" id="10250831at2759"/>
<evidence type="ECO:0000256" key="1">
    <source>
        <dbReference type="ARBA" id="ARBA00010397"/>
    </source>
</evidence>
<evidence type="ECO:0000256" key="4">
    <source>
        <dbReference type="ARBA" id="ARBA00022917"/>
    </source>
</evidence>
<dbReference type="Gene3D" id="2.20.25.350">
    <property type="match status" value="1"/>
</dbReference>
<dbReference type="Proteomes" id="UP001153069">
    <property type="component" value="Unassembled WGS sequence"/>
</dbReference>
<accession>A0A9N8E188</accession>
<dbReference type="PANTHER" id="PTHR23001:SF7">
    <property type="entry name" value="EUKARYOTIC TRANSLATION INITIATION FACTOR 5"/>
    <property type="match status" value="1"/>
</dbReference>
<dbReference type="PANTHER" id="PTHR23001">
    <property type="entry name" value="EUKARYOTIC TRANSLATION INITIATION FACTOR"/>
    <property type="match status" value="1"/>
</dbReference>
<name>A0A9N8E188_9STRA</name>
<dbReference type="InterPro" id="IPR016189">
    <property type="entry name" value="Transl_init_fac_IF2/IF5_N"/>
</dbReference>
<feature type="domain" description="Translation initiation factor IF2/IF5" evidence="7">
    <location>
        <begin position="1"/>
        <end position="124"/>
    </location>
</feature>
<keyword evidence="4" id="KW-0648">Protein biosynthesis</keyword>
<organism evidence="8 9">
    <name type="scientific">Seminavis robusta</name>
    <dbReference type="NCBI Taxonomy" id="568900"/>
    <lineage>
        <taxon>Eukaryota</taxon>
        <taxon>Sar</taxon>
        <taxon>Stramenopiles</taxon>
        <taxon>Ochrophyta</taxon>
        <taxon>Bacillariophyta</taxon>
        <taxon>Bacillariophyceae</taxon>
        <taxon>Bacillariophycidae</taxon>
        <taxon>Naviculales</taxon>
        <taxon>Naviculaceae</taxon>
        <taxon>Seminavis</taxon>
    </lineage>
</organism>
<feature type="region of interest" description="Disordered" evidence="6">
    <location>
        <begin position="144"/>
        <end position="184"/>
    </location>
</feature>
<keyword evidence="5" id="KW-0342">GTP-binding</keyword>
<keyword evidence="2 8" id="KW-0396">Initiation factor</keyword>
<dbReference type="InterPro" id="IPR045196">
    <property type="entry name" value="IF2/IF5"/>
</dbReference>
<dbReference type="SUPFAM" id="SSF100966">
    <property type="entry name" value="Translation initiation factor 2 beta, aIF2beta, N-terminal domain"/>
    <property type="match status" value="1"/>
</dbReference>
<keyword evidence="9" id="KW-1185">Reference proteome</keyword>
<evidence type="ECO:0000256" key="2">
    <source>
        <dbReference type="ARBA" id="ARBA00022540"/>
    </source>
</evidence>
<protein>
    <submittedName>
        <fullName evidence="8">Eukaryotic translation initiation factor 5</fullName>
    </submittedName>
</protein>
<feature type="compositionally biased region" description="Basic residues" evidence="6">
    <location>
        <begin position="149"/>
        <end position="161"/>
    </location>
</feature>
<evidence type="ECO:0000313" key="9">
    <source>
        <dbReference type="Proteomes" id="UP001153069"/>
    </source>
</evidence>
<dbReference type="GO" id="GO:0005829">
    <property type="term" value="C:cytosol"/>
    <property type="evidence" value="ECO:0007669"/>
    <property type="project" value="TreeGrafter"/>
</dbReference>
<comment type="similarity">
    <text evidence="1">Belongs to the eIF-2-beta/eIF-5 family.</text>
</comment>
<dbReference type="GO" id="GO:0071074">
    <property type="term" value="F:eukaryotic initiation factor eIF2 binding"/>
    <property type="evidence" value="ECO:0007669"/>
    <property type="project" value="TreeGrafter"/>
</dbReference>
<sequence>MPVLEVQLSKKKTLLPNILQVAKALHSSSHSALALPRPQEIVEYFKVELGTGGSCPSLKKLEKGDPASGAYLAGKHDKGTLRALLAGYVETFVLCGVCQKPETSYKFHKTKKTIKLDCVGCGALLKIESEHKLCKYIRKQHEAESTDKKRGKKNRKEKKSRKSLDCERSQTSPSSVPRTVEAESPSDVAIISEGGMVASTDCVGFGTPVRDDGDCENSEASGKESDTESGKESDTETAIEIEGDLDDAQGDEASMGGGGAGGREHWSPCVGVAYVM</sequence>
<dbReference type="GO" id="GO:0005525">
    <property type="term" value="F:GTP binding"/>
    <property type="evidence" value="ECO:0007669"/>
    <property type="project" value="UniProtKB-KW"/>
</dbReference>
<dbReference type="GO" id="GO:0003743">
    <property type="term" value="F:translation initiation factor activity"/>
    <property type="evidence" value="ECO:0007669"/>
    <property type="project" value="UniProtKB-KW"/>
</dbReference>
<evidence type="ECO:0000256" key="5">
    <source>
        <dbReference type="ARBA" id="ARBA00023134"/>
    </source>
</evidence>
<reference evidence="8" key="1">
    <citation type="submission" date="2020-06" db="EMBL/GenBank/DDBJ databases">
        <authorList>
            <consortium name="Plant Systems Biology data submission"/>
        </authorList>
    </citation>
    <scope>NUCLEOTIDE SEQUENCE</scope>
    <source>
        <strain evidence="8">D6</strain>
    </source>
</reference>
<evidence type="ECO:0000256" key="3">
    <source>
        <dbReference type="ARBA" id="ARBA00022741"/>
    </source>
</evidence>
<dbReference type="InterPro" id="IPR002735">
    <property type="entry name" value="Transl_init_fac_IF2/IF5_dom"/>
</dbReference>
<keyword evidence="3" id="KW-0547">Nucleotide-binding</keyword>
<dbReference type="GO" id="GO:0005092">
    <property type="term" value="F:GDP-dissociation inhibitor activity"/>
    <property type="evidence" value="ECO:0007669"/>
    <property type="project" value="TreeGrafter"/>
</dbReference>
<dbReference type="InterPro" id="IPR016190">
    <property type="entry name" value="Transl_init_fac_IF2/IF5_Zn-bd"/>
</dbReference>
<dbReference type="GO" id="GO:0001732">
    <property type="term" value="P:formation of cytoplasmic translation initiation complex"/>
    <property type="evidence" value="ECO:0007669"/>
    <property type="project" value="TreeGrafter"/>
</dbReference>
<dbReference type="EMBL" id="CAICTM010000544">
    <property type="protein sequence ID" value="CAB9512613.1"/>
    <property type="molecule type" value="Genomic_DNA"/>
</dbReference>
<feature type="compositionally biased region" description="Basic and acidic residues" evidence="6">
    <location>
        <begin position="221"/>
        <end position="234"/>
    </location>
</feature>